<evidence type="ECO:0000313" key="1">
    <source>
        <dbReference type="EMBL" id="STY88574.1"/>
    </source>
</evidence>
<sequence>MNWCDYFLYYIFPLLPECIEIKRTYFNDGDFGDIQRFDIEYKSILINLDFYSKGVFDISVVDTELDDECLVLHKLYFPNDNSEEIIATFEKFLNYINSK</sequence>
<accession>A0A378PPA6</accession>
<evidence type="ECO:0000313" key="2">
    <source>
        <dbReference type="Proteomes" id="UP000254133"/>
    </source>
</evidence>
<reference evidence="1 2" key="1">
    <citation type="submission" date="2018-06" db="EMBL/GenBank/DDBJ databases">
        <authorList>
            <consortium name="Pathogen Informatics"/>
            <person name="Doyle S."/>
        </authorList>
    </citation>
    <scope>NUCLEOTIDE SEQUENCE [LARGE SCALE GENOMIC DNA]</scope>
    <source>
        <strain evidence="1 2">NCTC9426</strain>
    </source>
</reference>
<dbReference type="RefSeq" id="WP_147287269.1">
    <property type="nucleotide sequence ID" value="NZ_UGPZ01000001.1"/>
</dbReference>
<name>A0A378PPA6_MORBO</name>
<dbReference type="AlphaFoldDB" id="A0A378PPA6"/>
<protein>
    <submittedName>
        <fullName evidence="1">Uncharacterized protein</fullName>
    </submittedName>
</protein>
<gene>
    <name evidence="1" type="ORF">NCTC9426_00012</name>
</gene>
<proteinExistence type="predicted"/>
<organism evidence="1 2">
    <name type="scientific">Moraxella bovis</name>
    <dbReference type="NCBI Taxonomy" id="476"/>
    <lineage>
        <taxon>Bacteria</taxon>
        <taxon>Pseudomonadati</taxon>
        <taxon>Pseudomonadota</taxon>
        <taxon>Gammaproteobacteria</taxon>
        <taxon>Moraxellales</taxon>
        <taxon>Moraxellaceae</taxon>
        <taxon>Moraxella</taxon>
    </lineage>
</organism>
<dbReference type="Proteomes" id="UP000254133">
    <property type="component" value="Unassembled WGS sequence"/>
</dbReference>
<dbReference type="EMBL" id="UGPZ01000001">
    <property type="protein sequence ID" value="STY88574.1"/>
    <property type="molecule type" value="Genomic_DNA"/>
</dbReference>